<keyword evidence="2 6" id="KW-0560">Oxidoreductase</keyword>
<dbReference type="SUPFAM" id="SSF51735">
    <property type="entry name" value="NAD(P)-binding Rossmann-fold domains"/>
    <property type="match status" value="1"/>
</dbReference>
<dbReference type="InterPro" id="IPR015815">
    <property type="entry name" value="HIBADH-related"/>
</dbReference>
<proteinExistence type="inferred from homology"/>
<dbReference type="RefSeq" id="WP_039241145.1">
    <property type="nucleotide sequence ID" value="NZ_BDDW01000015.1"/>
</dbReference>
<dbReference type="PANTHER" id="PTHR22981">
    <property type="entry name" value="3-HYDROXYISOBUTYRATE DEHYDROGENASE-RELATED"/>
    <property type="match status" value="1"/>
</dbReference>
<evidence type="ECO:0000256" key="1">
    <source>
        <dbReference type="ARBA" id="ARBA00009080"/>
    </source>
</evidence>
<evidence type="ECO:0000256" key="2">
    <source>
        <dbReference type="ARBA" id="ARBA00023002"/>
    </source>
</evidence>
<feature type="domain" description="3-hydroxyisobutyrate dehydrogenase-like NAD-binding" evidence="5">
    <location>
        <begin position="164"/>
        <end position="284"/>
    </location>
</feature>
<dbReference type="Pfam" id="PF14833">
    <property type="entry name" value="NAD_binding_11"/>
    <property type="match status" value="1"/>
</dbReference>
<comment type="caution">
    <text evidence="6">The sequence shown here is derived from an EMBL/GenBank/DDBJ whole genome shotgun (WGS) entry which is preliminary data.</text>
</comment>
<dbReference type="InterPro" id="IPR013328">
    <property type="entry name" value="6PGD_dom2"/>
</dbReference>
<dbReference type="InterPro" id="IPR036291">
    <property type="entry name" value="NAD(P)-bd_dom_sf"/>
</dbReference>
<evidence type="ECO:0000259" key="5">
    <source>
        <dbReference type="Pfam" id="PF14833"/>
    </source>
</evidence>
<name>A0ABT9TTH5_PAENI</name>
<dbReference type="EMBL" id="JAUSSW010000013">
    <property type="protein sequence ID" value="MDQ0104128.1"/>
    <property type="molecule type" value="Genomic_DNA"/>
</dbReference>
<dbReference type="Pfam" id="PF03446">
    <property type="entry name" value="NAD_binding_2"/>
    <property type="match status" value="1"/>
</dbReference>
<evidence type="ECO:0000313" key="7">
    <source>
        <dbReference type="Proteomes" id="UP001244563"/>
    </source>
</evidence>
<feature type="domain" description="6-phosphogluconate dehydrogenase NADP-binding" evidence="4">
    <location>
        <begin position="6"/>
        <end position="153"/>
    </location>
</feature>
<dbReference type="Gene3D" id="3.40.50.720">
    <property type="entry name" value="NAD(P)-binding Rossmann-like Domain"/>
    <property type="match status" value="1"/>
</dbReference>
<gene>
    <name evidence="6" type="ORF">J2T10_003801</name>
</gene>
<protein>
    <submittedName>
        <fullName evidence="6">3-hydroxyisobutyrate dehydrogenase</fullName>
        <ecNumber evidence="6">1.1.1.31</ecNumber>
    </submittedName>
</protein>
<dbReference type="PANTHER" id="PTHR22981:SF7">
    <property type="entry name" value="3-HYDROXYISOBUTYRATE DEHYDROGENASE, MITOCHONDRIAL"/>
    <property type="match status" value="1"/>
</dbReference>
<dbReference type="InterPro" id="IPR029154">
    <property type="entry name" value="HIBADH-like_NADP-bd"/>
</dbReference>
<dbReference type="InterPro" id="IPR006115">
    <property type="entry name" value="6PGDH_NADP-bd"/>
</dbReference>
<evidence type="ECO:0000313" key="6">
    <source>
        <dbReference type="EMBL" id="MDQ0104128.1"/>
    </source>
</evidence>
<keyword evidence="3" id="KW-0520">NAD</keyword>
<dbReference type="PIRSF" id="PIRSF000103">
    <property type="entry name" value="HIBADH"/>
    <property type="match status" value="1"/>
</dbReference>
<dbReference type="Gene3D" id="1.10.1040.10">
    <property type="entry name" value="N-(1-d-carboxylethyl)-l-norvaline Dehydrogenase, domain 2"/>
    <property type="match status" value="1"/>
</dbReference>
<accession>A0ABT9TTH5</accession>
<dbReference type="GO" id="GO:0008442">
    <property type="term" value="F:3-hydroxyisobutyrate dehydrogenase activity"/>
    <property type="evidence" value="ECO:0007669"/>
    <property type="project" value="UniProtKB-EC"/>
</dbReference>
<dbReference type="SUPFAM" id="SSF48179">
    <property type="entry name" value="6-phosphogluconate dehydrogenase C-terminal domain-like"/>
    <property type="match status" value="1"/>
</dbReference>
<evidence type="ECO:0000259" key="4">
    <source>
        <dbReference type="Pfam" id="PF03446"/>
    </source>
</evidence>
<sequence>MSNTRRIAVVGLGSMGGAMASTLHRAGWDVTGFDPSDVARNAAAATGISTTAELRDLAGIPYAVLSLPSAHIVEATVPVLLSGPGTIAIIDTTTSEPGTSTSMAALAESHGACFVDAPVSGGREGAATGTLSAFVGATDTAAAAAQPVLEALTGGKYARIGGPGSGNVVKLLNNILAAANLVSVGEALGVAKAYGIDPAVAAASISNASGGSKVSSAMYPNWILSGTHDSGFSLGLMARDASLAVDIARQVGEQPELLAAAADQWQAALASLGPAADFTEIARTVAPAVTPAGAPGTTHIA</sequence>
<dbReference type="Proteomes" id="UP001244563">
    <property type="component" value="Unassembled WGS sequence"/>
</dbReference>
<keyword evidence="7" id="KW-1185">Reference proteome</keyword>
<evidence type="ECO:0000256" key="3">
    <source>
        <dbReference type="ARBA" id="ARBA00023027"/>
    </source>
</evidence>
<dbReference type="InterPro" id="IPR008927">
    <property type="entry name" value="6-PGluconate_DH-like_C_sf"/>
</dbReference>
<comment type="similarity">
    <text evidence="1">Belongs to the HIBADH-related family.</text>
</comment>
<dbReference type="EC" id="1.1.1.31" evidence="6"/>
<reference evidence="6 7" key="1">
    <citation type="submission" date="2023-07" db="EMBL/GenBank/DDBJ databases">
        <title>Sorghum-associated microbial communities from plants grown in Nebraska, USA.</title>
        <authorList>
            <person name="Schachtman D."/>
        </authorList>
    </citation>
    <scope>NUCLEOTIDE SEQUENCE [LARGE SCALE GENOMIC DNA]</scope>
    <source>
        <strain evidence="6 7">CC523</strain>
    </source>
</reference>
<organism evidence="6 7">
    <name type="scientific">Paenarthrobacter nicotinovorans</name>
    <name type="common">Arthrobacter nicotinovorans</name>
    <dbReference type="NCBI Taxonomy" id="29320"/>
    <lineage>
        <taxon>Bacteria</taxon>
        <taxon>Bacillati</taxon>
        <taxon>Actinomycetota</taxon>
        <taxon>Actinomycetes</taxon>
        <taxon>Micrococcales</taxon>
        <taxon>Micrococcaceae</taxon>
        <taxon>Paenarthrobacter</taxon>
    </lineage>
</organism>